<dbReference type="AlphaFoldDB" id="A0AAF0CA21"/>
<gene>
    <name evidence="2" type="ORF">SG34_002560</name>
</gene>
<feature type="transmembrane region" description="Helical" evidence="1">
    <location>
        <begin position="90"/>
        <end position="116"/>
    </location>
</feature>
<feature type="transmembrane region" description="Helical" evidence="1">
    <location>
        <begin position="7"/>
        <end position="27"/>
    </location>
</feature>
<dbReference type="EMBL" id="CP059733">
    <property type="protein sequence ID" value="WDE05835.1"/>
    <property type="molecule type" value="Genomic_DNA"/>
</dbReference>
<evidence type="ECO:0000313" key="3">
    <source>
        <dbReference type="Proteomes" id="UP000032352"/>
    </source>
</evidence>
<evidence type="ECO:0000256" key="1">
    <source>
        <dbReference type="SAM" id="Phobius"/>
    </source>
</evidence>
<protein>
    <submittedName>
        <fullName evidence="2">Uncharacterized protein</fullName>
    </submittedName>
</protein>
<sequence>MNIETLVDISTTLGFVLGACWIIFVFYLKAKWLRYVEDTLEDGRRWFSLNIFLAGHGVLHYGTIFFSKFHAKRYGMVDKRNLVPVNVQRLFILSLCLCVLSGLLMFVSPGLIHFFYDF</sequence>
<keyword evidence="3" id="KW-1185">Reference proteome</keyword>
<evidence type="ECO:0000313" key="2">
    <source>
        <dbReference type="EMBL" id="WDE05835.1"/>
    </source>
</evidence>
<keyword evidence="1" id="KW-0472">Membrane</keyword>
<name>A0AAF0CA21_9GAMM</name>
<feature type="transmembrane region" description="Helical" evidence="1">
    <location>
        <begin position="47"/>
        <end position="69"/>
    </location>
</feature>
<dbReference type="RefSeq" id="WP_044836738.1">
    <property type="nucleotide sequence ID" value="NZ_CP059733.1"/>
</dbReference>
<dbReference type="KEGG" id="tvd:SG34_002560"/>
<keyword evidence="1" id="KW-1133">Transmembrane helix</keyword>
<proteinExistence type="predicted"/>
<keyword evidence="1" id="KW-0812">Transmembrane</keyword>
<reference evidence="2 3" key="2">
    <citation type="journal article" date="2022" name="Mar. Drugs">
        <title>Bioassay-Guided Fractionation Leads to the Detection of Cholic Acid Generated by the Rare Thalassomonas sp.</title>
        <authorList>
            <person name="Pheiffer F."/>
            <person name="Schneider Y.K."/>
            <person name="Hansen E.H."/>
            <person name="Andersen J.H."/>
            <person name="Isaksson J."/>
            <person name="Busche T."/>
            <person name="R C."/>
            <person name="Kalinowski J."/>
            <person name="Zyl L.V."/>
            <person name="Trindade M."/>
        </authorList>
    </citation>
    <scope>NUCLEOTIDE SEQUENCE [LARGE SCALE GENOMIC DNA]</scope>
    <source>
        <strain evidence="2 3">XOM25</strain>
    </source>
</reference>
<reference evidence="2 3" key="1">
    <citation type="journal article" date="2015" name="Genome Announc.">
        <title>Draft Genome Sequences of Marine Isolates of Thalassomonas viridans and Thalassomonas actiniarum.</title>
        <authorList>
            <person name="Olonade I."/>
            <person name="van Zyl L.J."/>
            <person name="Trindade M."/>
        </authorList>
    </citation>
    <scope>NUCLEOTIDE SEQUENCE [LARGE SCALE GENOMIC DNA]</scope>
    <source>
        <strain evidence="2 3">XOM25</strain>
    </source>
</reference>
<dbReference type="Proteomes" id="UP000032352">
    <property type="component" value="Chromosome"/>
</dbReference>
<accession>A0AAF0CA21</accession>
<organism evidence="2 3">
    <name type="scientific">Thalassomonas viridans</name>
    <dbReference type="NCBI Taxonomy" id="137584"/>
    <lineage>
        <taxon>Bacteria</taxon>
        <taxon>Pseudomonadati</taxon>
        <taxon>Pseudomonadota</taxon>
        <taxon>Gammaproteobacteria</taxon>
        <taxon>Alteromonadales</taxon>
        <taxon>Colwelliaceae</taxon>
        <taxon>Thalassomonas</taxon>
    </lineage>
</organism>